<proteinExistence type="predicted"/>
<gene>
    <name evidence="1" type="ORF">NTEN_LOCUS9465</name>
</gene>
<dbReference type="AlphaFoldDB" id="A0A6H5GLL2"/>
<sequence length="58" mass="6700">KPIILRNSRYLLVDFLGSCRSKYNMKMQHDCKAFERLQRTHALLLKDTSGVATVIGYV</sequence>
<organism evidence="1 2">
    <name type="scientific">Nesidiocoris tenuis</name>
    <dbReference type="NCBI Taxonomy" id="355587"/>
    <lineage>
        <taxon>Eukaryota</taxon>
        <taxon>Metazoa</taxon>
        <taxon>Ecdysozoa</taxon>
        <taxon>Arthropoda</taxon>
        <taxon>Hexapoda</taxon>
        <taxon>Insecta</taxon>
        <taxon>Pterygota</taxon>
        <taxon>Neoptera</taxon>
        <taxon>Paraneoptera</taxon>
        <taxon>Hemiptera</taxon>
        <taxon>Heteroptera</taxon>
        <taxon>Panheteroptera</taxon>
        <taxon>Cimicomorpha</taxon>
        <taxon>Miridae</taxon>
        <taxon>Dicyphina</taxon>
        <taxon>Nesidiocoris</taxon>
    </lineage>
</organism>
<evidence type="ECO:0000313" key="2">
    <source>
        <dbReference type="Proteomes" id="UP000479000"/>
    </source>
</evidence>
<accession>A0A6H5GLL2</accession>
<dbReference type="Proteomes" id="UP000479000">
    <property type="component" value="Unassembled WGS sequence"/>
</dbReference>
<name>A0A6H5GLL2_9HEMI</name>
<feature type="non-terminal residue" evidence="1">
    <location>
        <position position="1"/>
    </location>
</feature>
<evidence type="ECO:0000313" key="1">
    <source>
        <dbReference type="EMBL" id="CAB0003988.1"/>
    </source>
</evidence>
<dbReference type="OrthoDB" id="642193at2759"/>
<keyword evidence="2" id="KW-1185">Reference proteome</keyword>
<reference evidence="1 2" key="1">
    <citation type="submission" date="2020-02" db="EMBL/GenBank/DDBJ databases">
        <authorList>
            <person name="Ferguson B K."/>
        </authorList>
    </citation>
    <scope>NUCLEOTIDE SEQUENCE [LARGE SCALE GENOMIC DNA]</scope>
</reference>
<dbReference type="EMBL" id="CADCXU010014294">
    <property type="protein sequence ID" value="CAB0003988.1"/>
    <property type="molecule type" value="Genomic_DNA"/>
</dbReference>
<protein>
    <submittedName>
        <fullName evidence="1">Uncharacterized protein</fullName>
    </submittedName>
</protein>